<organism evidence="1 2">
    <name type="scientific">Nephila pilipes</name>
    <name type="common">Giant wood spider</name>
    <name type="synonym">Nephila maculata</name>
    <dbReference type="NCBI Taxonomy" id="299642"/>
    <lineage>
        <taxon>Eukaryota</taxon>
        <taxon>Metazoa</taxon>
        <taxon>Ecdysozoa</taxon>
        <taxon>Arthropoda</taxon>
        <taxon>Chelicerata</taxon>
        <taxon>Arachnida</taxon>
        <taxon>Araneae</taxon>
        <taxon>Araneomorphae</taxon>
        <taxon>Entelegynae</taxon>
        <taxon>Araneoidea</taxon>
        <taxon>Nephilidae</taxon>
        <taxon>Nephila</taxon>
    </lineage>
</organism>
<evidence type="ECO:0000313" key="1">
    <source>
        <dbReference type="EMBL" id="GFU10270.1"/>
    </source>
</evidence>
<dbReference type="EMBL" id="BMAW01124957">
    <property type="protein sequence ID" value="GFU10270.1"/>
    <property type="molecule type" value="Genomic_DNA"/>
</dbReference>
<name>A0A8X6QEL4_NEPPI</name>
<sequence length="102" mass="10815">MAHGRAACWRLARIRHYALAGHGAAARKRCRRRGAAAAAGGGMRSGTCHAGHFAKPAGGQHACQPVIPPAVIDIGSEEVAYTVKDILKTQSAVWRKNTYVRG</sequence>
<accession>A0A8X6QEL4</accession>
<dbReference type="Proteomes" id="UP000887013">
    <property type="component" value="Unassembled WGS sequence"/>
</dbReference>
<keyword evidence="2" id="KW-1185">Reference proteome</keyword>
<protein>
    <submittedName>
        <fullName evidence="1">Uncharacterized protein</fullName>
    </submittedName>
</protein>
<evidence type="ECO:0000313" key="2">
    <source>
        <dbReference type="Proteomes" id="UP000887013"/>
    </source>
</evidence>
<dbReference type="AlphaFoldDB" id="A0A8X6QEL4"/>
<gene>
    <name evidence="1" type="ORF">NPIL_37021</name>
</gene>
<reference evidence="1" key="1">
    <citation type="submission" date="2020-08" db="EMBL/GenBank/DDBJ databases">
        <title>Multicomponent nature underlies the extraordinary mechanical properties of spider dragline silk.</title>
        <authorList>
            <person name="Kono N."/>
            <person name="Nakamura H."/>
            <person name="Mori M."/>
            <person name="Yoshida Y."/>
            <person name="Ohtoshi R."/>
            <person name="Malay A.D."/>
            <person name="Moran D.A.P."/>
            <person name="Tomita M."/>
            <person name="Numata K."/>
            <person name="Arakawa K."/>
        </authorList>
    </citation>
    <scope>NUCLEOTIDE SEQUENCE</scope>
</reference>
<proteinExistence type="predicted"/>
<comment type="caution">
    <text evidence="1">The sequence shown here is derived from an EMBL/GenBank/DDBJ whole genome shotgun (WGS) entry which is preliminary data.</text>
</comment>